<gene>
    <name evidence="8" type="ORF">PBIL07802_LOCUS10574</name>
</gene>
<feature type="domain" description="Aminotransferase class I/classII large" evidence="7">
    <location>
        <begin position="71"/>
        <end position="446"/>
    </location>
</feature>
<dbReference type="Pfam" id="PF00155">
    <property type="entry name" value="Aminotran_1_2"/>
    <property type="match status" value="1"/>
</dbReference>
<dbReference type="SUPFAM" id="SSF53383">
    <property type="entry name" value="PLP-dependent transferases"/>
    <property type="match status" value="1"/>
</dbReference>
<dbReference type="Gene3D" id="3.40.640.10">
    <property type="entry name" value="Type I PLP-dependent aspartate aminotransferase-like (Major domain)"/>
    <property type="match status" value="1"/>
</dbReference>
<dbReference type="AlphaFoldDB" id="A0A7S3D789"/>
<protein>
    <recommendedName>
        <fullName evidence="7">Aminotransferase class I/classII large domain-containing protein</fullName>
    </recommendedName>
</protein>
<dbReference type="InterPro" id="IPR004839">
    <property type="entry name" value="Aminotransferase_I/II_large"/>
</dbReference>
<keyword evidence="5" id="KW-0663">Pyridoxal phosphate</keyword>
<dbReference type="InterPro" id="IPR015424">
    <property type="entry name" value="PyrdxlP-dep_Trfase"/>
</dbReference>
<evidence type="ECO:0000256" key="1">
    <source>
        <dbReference type="ARBA" id="ARBA00001933"/>
    </source>
</evidence>
<dbReference type="GO" id="GO:0006520">
    <property type="term" value="P:amino acid metabolic process"/>
    <property type="evidence" value="ECO:0007669"/>
    <property type="project" value="InterPro"/>
</dbReference>
<reference evidence="8" key="1">
    <citation type="submission" date="2021-01" db="EMBL/GenBank/DDBJ databases">
        <authorList>
            <person name="Corre E."/>
            <person name="Pelletier E."/>
            <person name="Niang G."/>
            <person name="Scheremetjew M."/>
            <person name="Finn R."/>
            <person name="Kale V."/>
            <person name="Holt S."/>
            <person name="Cochrane G."/>
            <person name="Meng A."/>
            <person name="Brown T."/>
            <person name="Cohen L."/>
        </authorList>
    </citation>
    <scope>NUCLEOTIDE SEQUENCE</scope>
    <source>
        <strain evidence="8">NIES-2562</strain>
    </source>
</reference>
<organism evidence="8">
    <name type="scientific">Palpitomonas bilix</name>
    <dbReference type="NCBI Taxonomy" id="652834"/>
    <lineage>
        <taxon>Eukaryota</taxon>
        <taxon>Eukaryota incertae sedis</taxon>
    </lineage>
</organism>
<dbReference type="CDD" id="cd00609">
    <property type="entry name" value="AAT_like"/>
    <property type="match status" value="1"/>
</dbReference>
<evidence type="ECO:0000256" key="4">
    <source>
        <dbReference type="ARBA" id="ARBA00022679"/>
    </source>
</evidence>
<accession>A0A7S3D789</accession>
<dbReference type="GO" id="GO:0008483">
    <property type="term" value="F:transaminase activity"/>
    <property type="evidence" value="ECO:0007669"/>
    <property type="project" value="UniProtKB-KW"/>
</dbReference>
<comment type="cofactor">
    <cofactor evidence="1">
        <name>pyridoxal 5'-phosphate</name>
        <dbReference type="ChEBI" id="CHEBI:597326"/>
    </cofactor>
</comment>
<evidence type="ECO:0000256" key="6">
    <source>
        <dbReference type="SAM" id="MobiDB-lite"/>
    </source>
</evidence>
<dbReference type="PANTHER" id="PTHR46383:SF1">
    <property type="entry name" value="ASPARTATE AMINOTRANSFERASE"/>
    <property type="match status" value="1"/>
</dbReference>
<evidence type="ECO:0000259" key="7">
    <source>
        <dbReference type="Pfam" id="PF00155"/>
    </source>
</evidence>
<sequence>MAVTKRSGAKDASGKLAMRSPRAPSHERFLQDHRHNIGFKAIRDVPKTGVIWATERASKYGYFAGNEEWANFGQGMPQVDPIPNQPPRKETITFDVDHKEYAPTTGTKELRQKVADYYNELYRKDKDSKYTWENVCITPGGRAGITRVMSILGNVQVGYFLPDYTAYEQALSLFRRFVPIPLLHNEEILKKSTTEFREDVTGRGIGAVLLSNPSNPTGKFVDGPHLKELVDMSRENDVFMIMDEFYSHYMYCTDEEGKPCYGETVSSARYVNDVNEDPVVIINGLTKNWRLPGWRMCWVVGPKEIVEALGSAGSYLEGGANNPLQKEAIPLLDHDFVKKDILALQQHFRAKRDYIIPELEAMGIKVHHPEATFYLWCSLEDLPSPLNDGIHFFEEAIKEKVIFVPGVFFDINPGRLRQVHQSKFNKFIRISYGPPLEELKRGVEALKRVISKFQVGNKKRKERE</sequence>
<evidence type="ECO:0000256" key="3">
    <source>
        <dbReference type="ARBA" id="ARBA00022576"/>
    </source>
</evidence>
<proteinExistence type="inferred from homology"/>
<dbReference type="InterPro" id="IPR050596">
    <property type="entry name" value="AspAT/PAT-like"/>
</dbReference>
<evidence type="ECO:0000256" key="2">
    <source>
        <dbReference type="ARBA" id="ARBA00007441"/>
    </source>
</evidence>
<evidence type="ECO:0000313" key="8">
    <source>
        <dbReference type="EMBL" id="CAE0248378.1"/>
    </source>
</evidence>
<dbReference type="PANTHER" id="PTHR46383">
    <property type="entry name" value="ASPARTATE AMINOTRANSFERASE"/>
    <property type="match status" value="1"/>
</dbReference>
<feature type="region of interest" description="Disordered" evidence="6">
    <location>
        <begin position="1"/>
        <end position="30"/>
    </location>
</feature>
<dbReference type="EMBL" id="HBIB01016261">
    <property type="protein sequence ID" value="CAE0248378.1"/>
    <property type="molecule type" value="Transcribed_RNA"/>
</dbReference>
<evidence type="ECO:0000256" key="5">
    <source>
        <dbReference type="ARBA" id="ARBA00022898"/>
    </source>
</evidence>
<keyword evidence="4" id="KW-0808">Transferase</keyword>
<comment type="similarity">
    <text evidence="2">Belongs to the class-I pyridoxal-phosphate-dependent aminotransferase family.</text>
</comment>
<keyword evidence="3" id="KW-0032">Aminotransferase</keyword>
<dbReference type="GO" id="GO:0030170">
    <property type="term" value="F:pyridoxal phosphate binding"/>
    <property type="evidence" value="ECO:0007669"/>
    <property type="project" value="InterPro"/>
</dbReference>
<dbReference type="InterPro" id="IPR015421">
    <property type="entry name" value="PyrdxlP-dep_Trfase_major"/>
</dbReference>
<name>A0A7S3D789_9EUKA</name>